<dbReference type="GeneID" id="37019029"/>
<name>A0A316VC08_9BASI</name>
<evidence type="ECO:0000256" key="5">
    <source>
        <dbReference type="ARBA" id="ARBA00022737"/>
    </source>
</evidence>
<dbReference type="Gene3D" id="1.50.40.10">
    <property type="entry name" value="Mitochondrial carrier domain"/>
    <property type="match status" value="1"/>
</dbReference>
<feature type="repeat" description="Solcar" evidence="8">
    <location>
        <begin position="240"/>
        <end position="328"/>
    </location>
</feature>
<proteinExistence type="inferred from homology"/>
<gene>
    <name evidence="11" type="ORF">FA14DRAFT_144607</name>
</gene>
<comment type="similarity">
    <text evidence="2 9">Belongs to the mitochondrial carrier (TC 2.A.29) family.</text>
</comment>
<dbReference type="PANTHER" id="PTHR45939:SF2">
    <property type="entry name" value="CARRIER PROTEIN, PUTATIVE (AFU_ORTHOLOGUE AFUA_2G13870)-RELATED"/>
    <property type="match status" value="1"/>
</dbReference>
<evidence type="ECO:0000256" key="7">
    <source>
        <dbReference type="ARBA" id="ARBA00023136"/>
    </source>
</evidence>
<keyword evidence="5" id="KW-0677">Repeat</keyword>
<dbReference type="Pfam" id="PF00153">
    <property type="entry name" value="Mito_carr"/>
    <property type="match status" value="3"/>
</dbReference>
<reference evidence="11 12" key="1">
    <citation type="journal article" date="2018" name="Mol. Biol. Evol.">
        <title>Broad Genomic Sampling Reveals a Smut Pathogenic Ancestry of the Fungal Clade Ustilaginomycotina.</title>
        <authorList>
            <person name="Kijpornyongpan T."/>
            <person name="Mondo S.J."/>
            <person name="Barry K."/>
            <person name="Sandor L."/>
            <person name="Lee J."/>
            <person name="Lipzen A."/>
            <person name="Pangilinan J."/>
            <person name="LaButti K."/>
            <person name="Hainaut M."/>
            <person name="Henrissat B."/>
            <person name="Grigoriev I.V."/>
            <person name="Spatafora J.W."/>
            <person name="Aime M.C."/>
        </authorList>
    </citation>
    <scope>NUCLEOTIDE SEQUENCE [LARGE SCALE GENOMIC DNA]</scope>
    <source>
        <strain evidence="11 12">MCA 3882</strain>
    </source>
</reference>
<evidence type="ECO:0000256" key="4">
    <source>
        <dbReference type="ARBA" id="ARBA00022692"/>
    </source>
</evidence>
<evidence type="ECO:0000256" key="9">
    <source>
        <dbReference type="RuleBase" id="RU000488"/>
    </source>
</evidence>
<evidence type="ECO:0000256" key="8">
    <source>
        <dbReference type="PROSITE-ProRule" id="PRU00282"/>
    </source>
</evidence>
<dbReference type="GO" id="GO:0015217">
    <property type="term" value="F:ADP transmembrane transporter activity"/>
    <property type="evidence" value="ECO:0007669"/>
    <property type="project" value="TreeGrafter"/>
</dbReference>
<dbReference type="PANTHER" id="PTHR45939">
    <property type="entry name" value="PEROXISOMAL MEMBRANE PROTEIN PMP34-RELATED"/>
    <property type="match status" value="1"/>
</dbReference>
<dbReference type="EMBL" id="KZ819603">
    <property type="protein sequence ID" value="PWN35010.1"/>
    <property type="molecule type" value="Genomic_DNA"/>
</dbReference>
<dbReference type="InParanoid" id="A0A316VC08"/>
<dbReference type="InterPro" id="IPR052217">
    <property type="entry name" value="Mito/Peroxisomal_Carrier"/>
</dbReference>
<evidence type="ECO:0000256" key="6">
    <source>
        <dbReference type="ARBA" id="ARBA00022989"/>
    </source>
</evidence>
<accession>A0A316VC08</accession>
<feature type="compositionally biased region" description="Acidic residues" evidence="10">
    <location>
        <begin position="171"/>
        <end position="181"/>
    </location>
</feature>
<dbReference type="InterPro" id="IPR018108">
    <property type="entry name" value="MCP_transmembrane"/>
</dbReference>
<evidence type="ECO:0000256" key="10">
    <source>
        <dbReference type="SAM" id="MobiDB-lite"/>
    </source>
</evidence>
<dbReference type="Proteomes" id="UP000245771">
    <property type="component" value="Unassembled WGS sequence"/>
</dbReference>
<feature type="region of interest" description="Disordered" evidence="10">
    <location>
        <begin position="151"/>
        <end position="186"/>
    </location>
</feature>
<dbReference type="OrthoDB" id="18574at2759"/>
<keyword evidence="6" id="KW-1133">Transmembrane helix</keyword>
<keyword evidence="4 8" id="KW-0812">Transmembrane</keyword>
<dbReference type="RefSeq" id="XP_025355312.1">
    <property type="nucleotide sequence ID" value="XM_025497248.1"/>
</dbReference>
<keyword evidence="3 9" id="KW-0813">Transport</keyword>
<protein>
    <submittedName>
        <fullName evidence="11">Mitochondrial carrier</fullName>
    </submittedName>
</protein>
<keyword evidence="7 8" id="KW-0472">Membrane</keyword>
<evidence type="ECO:0000313" key="11">
    <source>
        <dbReference type="EMBL" id="PWN35010.1"/>
    </source>
</evidence>
<evidence type="ECO:0000256" key="3">
    <source>
        <dbReference type="ARBA" id="ARBA00022448"/>
    </source>
</evidence>
<feature type="repeat" description="Solcar" evidence="8">
    <location>
        <begin position="6"/>
        <end position="96"/>
    </location>
</feature>
<dbReference type="GO" id="GO:0016020">
    <property type="term" value="C:membrane"/>
    <property type="evidence" value="ECO:0007669"/>
    <property type="project" value="UniProtKB-SubCell"/>
</dbReference>
<feature type="repeat" description="Solcar" evidence="8">
    <location>
        <begin position="118"/>
        <end position="230"/>
    </location>
</feature>
<dbReference type="InterPro" id="IPR023395">
    <property type="entry name" value="MCP_dom_sf"/>
</dbReference>
<comment type="subcellular location">
    <subcellularLocation>
        <location evidence="1">Membrane</location>
        <topology evidence="1">Multi-pass membrane protein</topology>
    </subcellularLocation>
</comment>
<evidence type="ECO:0000256" key="2">
    <source>
        <dbReference type="ARBA" id="ARBA00006375"/>
    </source>
</evidence>
<organism evidence="11 12">
    <name type="scientific">Meira miltonrushii</name>
    <dbReference type="NCBI Taxonomy" id="1280837"/>
    <lineage>
        <taxon>Eukaryota</taxon>
        <taxon>Fungi</taxon>
        <taxon>Dikarya</taxon>
        <taxon>Basidiomycota</taxon>
        <taxon>Ustilaginomycotina</taxon>
        <taxon>Exobasidiomycetes</taxon>
        <taxon>Exobasidiales</taxon>
        <taxon>Brachybasidiaceae</taxon>
        <taxon>Meira</taxon>
    </lineage>
</organism>
<dbReference type="AlphaFoldDB" id="A0A316VC08"/>
<dbReference type="STRING" id="1280837.A0A316VC08"/>
<dbReference type="PROSITE" id="PS50920">
    <property type="entry name" value="SOLCAR"/>
    <property type="match status" value="3"/>
</dbReference>
<feature type="compositionally biased region" description="Basic and acidic residues" evidence="10">
    <location>
        <begin position="154"/>
        <end position="169"/>
    </location>
</feature>
<sequence length="347" mass="37482">MGESQLPPLAQATAGACGSLVSNTVVYPLDLLSTRLQTQSKGKDGKAGYQSIYGALQDIVKKNGVSGLYQGWGADSLSNALSNFLFFYFRGFLVERVRERRISSSGTSSKANSAKFALTTAEDLIVGMLAGALSRFFTTPLSNVTVRLQTSATAKEKKEDEKGKGKQVEPNDSESDDEDEYGSGPGIMETMQQIRKEKGIAGLWSGYETAVLLSITPALTFSLSHIISRATLPKSAQAKPSSLQTFLVNAGGNALSTAALFPLILSKTRLQWKSPSGKRVYRSLADVLRKTIRRNGVKGLYQGLESQLLKGLVSHGTTMVVKQRVEALFITLFLVLTQKSGQDQLVK</sequence>
<dbReference type="SUPFAM" id="SSF103506">
    <property type="entry name" value="Mitochondrial carrier"/>
    <property type="match status" value="1"/>
</dbReference>
<keyword evidence="12" id="KW-1185">Reference proteome</keyword>
<evidence type="ECO:0000313" key="12">
    <source>
        <dbReference type="Proteomes" id="UP000245771"/>
    </source>
</evidence>
<evidence type="ECO:0000256" key="1">
    <source>
        <dbReference type="ARBA" id="ARBA00004141"/>
    </source>
</evidence>